<proteinExistence type="predicted"/>
<gene>
    <name evidence="1" type="ORF">HF882_06850</name>
</gene>
<accession>A0A848ATJ8</accession>
<evidence type="ECO:0000313" key="2">
    <source>
        <dbReference type="Proteomes" id="UP000576225"/>
    </source>
</evidence>
<dbReference type="RefSeq" id="WP_168962094.1">
    <property type="nucleotide sequence ID" value="NZ_JABAEW010000009.1"/>
</dbReference>
<dbReference type="AlphaFoldDB" id="A0A848ATJ8"/>
<name>A0A848ATJ8_9BACT</name>
<dbReference type="Proteomes" id="UP000576225">
    <property type="component" value="Unassembled WGS sequence"/>
</dbReference>
<comment type="caution">
    <text evidence="1">The sequence shown here is derived from an EMBL/GenBank/DDBJ whole genome shotgun (WGS) entry which is preliminary data.</text>
</comment>
<dbReference type="EMBL" id="JABAEW010000009">
    <property type="protein sequence ID" value="NMD86301.1"/>
    <property type="molecule type" value="Genomic_DNA"/>
</dbReference>
<evidence type="ECO:0000313" key="1">
    <source>
        <dbReference type="EMBL" id="NMD86301.1"/>
    </source>
</evidence>
<organism evidence="1 2">
    <name type="scientific">Victivallis vadensis</name>
    <dbReference type="NCBI Taxonomy" id="172901"/>
    <lineage>
        <taxon>Bacteria</taxon>
        <taxon>Pseudomonadati</taxon>
        <taxon>Lentisphaerota</taxon>
        <taxon>Lentisphaeria</taxon>
        <taxon>Victivallales</taxon>
        <taxon>Victivallaceae</taxon>
        <taxon>Victivallis</taxon>
    </lineage>
</organism>
<protein>
    <submittedName>
        <fullName evidence="1">Uncharacterized protein</fullName>
    </submittedName>
</protein>
<reference evidence="1 2" key="1">
    <citation type="submission" date="2020-04" db="EMBL/GenBank/DDBJ databases">
        <authorList>
            <person name="Hitch T.C.A."/>
            <person name="Wylensek D."/>
            <person name="Clavel T."/>
        </authorList>
    </citation>
    <scope>NUCLEOTIDE SEQUENCE [LARGE SCALE GENOMIC DNA]</scope>
    <source>
        <strain evidence="1 2">COR2-253-APC-1A</strain>
    </source>
</reference>
<sequence length="106" mass="12298">MKISQQIDLVKRILELKRMYETTHRQKPKDADAMAVLFEVDIMSRLWFRQLKRGRQKPLADQLKTLLSEVNAFHVPVLYETVPQQEAAARKFAGLLRDYAEAVAGE</sequence>